<name>A0A8I1SHP3_9PROT</name>
<dbReference type="Proteomes" id="UP000664405">
    <property type="component" value="Unassembled WGS sequence"/>
</dbReference>
<evidence type="ECO:0000256" key="2">
    <source>
        <dbReference type="ARBA" id="ARBA00023239"/>
    </source>
</evidence>
<proteinExistence type="predicted"/>
<comment type="caution">
    <text evidence="4">The sequence shown here is derived from an EMBL/GenBank/DDBJ whole genome shotgun (WGS) entry which is preliminary data.</text>
</comment>
<dbReference type="Pfam" id="PF01903">
    <property type="entry name" value="CbiX"/>
    <property type="match status" value="2"/>
</dbReference>
<gene>
    <name evidence="4" type="ORF">JF547_01245</name>
</gene>
<dbReference type="SUPFAM" id="SSF53800">
    <property type="entry name" value="Chelatase"/>
    <property type="match status" value="1"/>
</dbReference>
<dbReference type="EMBL" id="JAEKJW010000001">
    <property type="protein sequence ID" value="MBN8195129.1"/>
    <property type="molecule type" value="Genomic_DNA"/>
</dbReference>
<dbReference type="InterPro" id="IPR050963">
    <property type="entry name" value="Sirohydro_Cobaltochel/CbiX"/>
</dbReference>
<accession>A0A8I1SHP3</accession>
<feature type="compositionally biased region" description="Basic residues" evidence="3">
    <location>
        <begin position="298"/>
        <end position="321"/>
    </location>
</feature>
<organism evidence="4 5">
    <name type="scientific">Thalassospira povalilytica</name>
    <dbReference type="NCBI Taxonomy" id="732237"/>
    <lineage>
        <taxon>Bacteria</taxon>
        <taxon>Pseudomonadati</taxon>
        <taxon>Pseudomonadota</taxon>
        <taxon>Alphaproteobacteria</taxon>
        <taxon>Rhodospirillales</taxon>
        <taxon>Thalassospiraceae</taxon>
        <taxon>Thalassospira</taxon>
    </lineage>
</organism>
<dbReference type="GO" id="GO:0046872">
    <property type="term" value="F:metal ion binding"/>
    <property type="evidence" value="ECO:0007669"/>
    <property type="project" value="UniProtKB-KW"/>
</dbReference>
<keyword evidence="1" id="KW-0479">Metal-binding</keyword>
<sequence>MSPKGAVMICGHGSRDERAVSQFNAMVETMKQTHLADYDVESGFLEFAHPILRDGFEKLKAMGHKKIYALPGMLFAAGHVKNDLPSEVNNFAHDNPDIDVKFGRDLAIDPKLLIAAKDRIEEALADADDSVSRKETLLMVVGRGTNDPDANSNVYKVARMLQEGMGFGRTEISYSGVAHPRVNAGLREAMKLGYKRVVVFPYFLFAGILIDRIYTHTDEVAAEFGDVEFIKAGYLKDHPMVLESFAERLAEIDTGDNNMNCQLCKYREQIIGFEGDVGTPQVGHHHHVMGIGTDGHSHGHSHGHHHHHGHGHSHGHHHGHSHDHGHDHAHDHSHNHDHGHSHSHDHGDANKSTGS</sequence>
<dbReference type="CDD" id="cd03414">
    <property type="entry name" value="CbiX_SirB_C"/>
    <property type="match status" value="1"/>
</dbReference>
<reference evidence="4" key="1">
    <citation type="submission" date="2020-12" db="EMBL/GenBank/DDBJ databases">
        <title>Oil enriched cultivation method for isolating marine PHA-producing bacteria.</title>
        <authorList>
            <person name="Zheng W."/>
            <person name="Yu S."/>
            <person name="Huang Y."/>
        </authorList>
    </citation>
    <scope>NUCLEOTIDE SEQUENCE</scope>
    <source>
        <strain evidence="4">SY-2-3</strain>
    </source>
</reference>
<evidence type="ECO:0000256" key="1">
    <source>
        <dbReference type="ARBA" id="ARBA00022723"/>
    </source>
</evidence>
<feature type="compositionally biased region" description="Basic and acidic residues" evidence="3">
    <location>
        <begin position="322"/>
        <end position="349"/>
    </location>
</feature>
<protein>
    <submittedName>
        <fullName evidence="4">Sirohydrochlorin chelatase</fullName>
    </submittedName>
</protein>
<dbReference type="AlphaFoldDB" id="A0A8I1SHP3"/>
<dbReference type="PANTHER" id="PTHR33542:SF3">
    <property type="entry name" value="SIROHYDROCHLORIN FERROCHELATASE, CHLOROPLASTIC"/>
    <property type="match status" value="1"/>
</dbReference>
<evidence type="ECO:0000313" key="4">
    <source>
        <dbReference type="EMBL" id="MBN8195129.1"/>
    </source>
</evidence>
<dbReference type="Gene3D" id="3.40.50.1400">
    <property type="match status" value="2"/>
</dbReference>
<dbReference type="CDD" id="cd03416">
    <property type="entry name" value="CbiX_SirB_N"/>
    <property type="match status" value="1"/>
</dbReference>
<dbReference type="GO" id="GO:0016829">
    <property type="term" value="F:lyase activity"/>
    <property type="evidence" value="ECO:0007669"/>
    <property type="project" value="UniProtKB-KW"/>
</dbReference>
<evidence type="ECO:0000256" key="3">
    <source>
        <dbReference type="SAM" id="MobiDB-lite"/>
    </source>
</evidence>
<dbReference type="InterPro" id="IPR002762">
    <property type="entry name" value="CbiX-like"/>
</dbReference>
<keyword evidence="2" id="KW-0456">Lyase</keyword>
<dbReference type="RefSeq" id="WP_206926405.1">
    <property type="nucleotide sequence ID" value="NZ_JAEKJW010000001.1"/>
</dbReference>
<dbReference type="PANTHER" id="PTHR33542">
    <property type="entry name" value="SIROHYDROCHLORIN FERROCHELATASE, CHLOROPLASTIC"/>
    <property type="match status" value="1"/>
</dbReference>
<evidence type="ECO:0000313" key="5">
    <source>
        <dbReference type="Proteomes" id="UP000664405"/>
    </source>
</evidence>
<feature type="region of interest" description="Disordered" evidence="3">
    <location>
        <begin position="283"/>
        <end position="355"/>
    </location>
</feature>